<dbReference type="InterPro" id="IPR052613">
    <property type="entry name" value="LicD_transferase"/>
</dbReference>
<dbReference type="PANTHER" id="PTHR13627:SF31">
    <property type="entry name" value="RIBITOL 5-PHOSPHATE TRANSFERASE FKRP"/>
    <property type="match status" value="1"/>
</dbReference>
<evidence type="ECO:0000259" key="1">
    <source>
        <dbReference type="Pfam" id="PF04991"/>
    </source>
</evidence>
<dbReference type="EMBL" id="CP001322">
    <property type="protein sequence ID" value="ACL03021.1"/>
    <property type="molecule type" value="Genomic_DNA"/>
</dbReference>
<proteinExistence type="predicted"/>
<gene>
    <name evidence="2" type="ordered locus">Dalk_1320</name>
</gene>
<dbReference type="HOGENOM" id="CLU_1029443_0_0_7"/>
<dbReference type="Proteomes" id="UP000000739">
    <property type="component" value="Chromosome"/>
</dbReference>
<dbReference type="Pfam" id="PF04991">
    <property type="entry name" value="LicD"/>
    <property type="match status" value="1"/>
</dbReference>
<sequence length="276" mass="31453">MSSSNETSFAERSDVERMAPAILEILDVFKENGINCWLNYGALLGMVREGRLLPWNNDAELCFWYTDEIAGKLCKITDILNQKGYHAFFYSSIGAVSTWKKGVNINLNGVWTEGEYAVRPHETPHKSGAAPLISQVLYWCAVFMGTYPSGFAGNNGFRVLSKKEMIKVAMVSFFRLFPGRLRKKWCLSLIKWAAMTGGRFQKTAVPANLYSSMILIDFYGSRVPVPEKAESLIELIYGEDWNVPKESWSFYHDKNKSKSGIRFLDEPWNYSEMEIV</sequence>
<dbReference type="PANTHER" id="PTHR13627">
    <property type="entry name" value="FUKUTIN RELATED PROTEIN"/>
    <property type="match status" value="1"/>
</dbReference>
<organism evidence="2 3">
    <name type="scientific">Desulfatibacillum aliphaticivorans</name>
    <dbReference type="NCBI Taxonomy" id="218208"/>
    <lineage>
        <taxon>Bacteria</taxon>
        <taxon>Pseudomonadati</taxon>
        <taxon>Thermodesulfobacteriota</taxon>
        <taxon>Desulfobacteria</taxon>
        <taxon>Desulfobacterales</taxon>
        <taxon>Desulfatibacillaceae</taxon>
        <taxon>Desulfatibacillum</taxon>
    </lineage>
</organism>
<dbReference type="InterPro" id="IPR007074">
    <property type="entry name" value="LicD/FKTN/FKRP_NTP_transf"/>
</dbReference>
<protein>
    <submittedName>
        <fullName evidence="2">LicD family protein</fullName>
    </submittedName>
</protein>
<feature type="domain" description="LicD/FKTN/FKRP nucleotidyltransferase" evidence="1">
    <location>
        <begin position="30"/>
        <end position="62"/>
    </location>
</feature>
<evidence type="ECO:0000313" key="2">
    <source>
        <dbReference type="EMBL" id="ACL03021.1"/>
    </source>
</evidence>
<dbReference type="GO" id="GO:0009100">
    <property type="term" value="P:glycoprotein metabolic process"/>
    <property type="evidence" value="ECO:0007669"/>
    <property type="project" value="UniProtKB-ARBA"/>
</dbReference>
<dbReference type="eggNOG" id="COG3475">
    <property type="taxonomic scope" value="Bacteria"/>
</dbReference>
<dbReference type="RefSeq" id="WP_012610456.1">
    <property type="nucleotide sequence ID" value="NC_011768.1"/>
</dbReference>
<keyword evidence="3" id="KW-1185">Reference proteome</keyword>
<name>B8F9S5_DESAL</name>
<evidence type="ECO:0000313" key="3">
    <source>
        <dbReference type="Proteomes" id="UP000000739"/>
    </source>
</evidence>
<reference evidence="2 3" key="1">
    <citation type="journal article" date="2012" name="Environ. Microbiol.">
        <title>The genome sequence of Desulfatibacillum alkenivorans AK-01: a blueprint for anaerobic alkane oxidation.</title>
        <authorList>
            <person name="Callaghan A.V."/>
            <person name="Morris B.E."/>
            <person name="Pereira I.A."/>
            <person name="McInerney M.J."/>
            <person name="Austin R.N."/>
            <person name="Groves J.T."/>
            <person name="Kukor J.J."/>
            <person name="Suflita J.M."/>
            <person name="Young L.Y."/>
            <person name="Zylstra G.J."/>
            <person name="Wawrik B."/>
        </authorList>
    </citation>
    <scope>NUCLEOTIDE SEQUENCE [LARGE SCALE GENOMIC DNA]</scope>
    <source>
        <strain evidence="2 3">AK-01</strain>
    </source>
</reference>
<dbReference type="KEGG" id="dal:Dalk_1320"/>
<accession>B8F9S5</accession>
<dbReference type="AlphaFoldDB" id="B8F9S5"/>